<accession>A0A1G6TA79</accession>
<proteinExistence type="predicted"/>
<dbReference type="GO" id="GO:0030313">
    <property type="term" value="C:cell envelope"/>
    <property type="evidence" value="ECO:0007669"/>
    <property type="project" value="UniProtKB-SubCell"/>
</dbReference>
<dbReference type="CDD" id="cd02966">
    <property type="entry name" value="TlpA_like_family"/>
    <property type="match status" value="1"/>
</dbReference>
<evidence type="ECO:0000313" key="8">
    <source>
        <dbReference type="Proteomes" id="UP000198757"/>
    </source>
</evidence>
<evidence type="ECO:0000259" key="6">
    <source>
        <dbReference type="PROSITE" id="PS51352"/>
    </source>
</evidence>
<dbReference type="Proteomes" id="UP000198757">
    <property type="component" value="Unassembled WGS sequence"/>
</dbReference>
<evidence type="ECO:0000256" key="4">
    <source>
        <dbReference type="ARBA" id="ARBA00023284"/>
    </source>
</evidence>
<dbReference type="OrthoDB" id="9815205at2"/>
<feature type="chain" id="PRO_5011489128" evidence="5">
    <location>
        <begin position="22"/>
        <end position="186"/>
    </location>
</feature>
<keyword evidence="5" id="KW-0732">Signal</keyword>
<keyword evidence="2" id="KW-0201">Cytochrome c-type biogenesis</keyword>
<dbReference type="InterPro" id="IPR000866">
    <property type="entry name" value="AhpC/TSA"/>
</dbReference>
<reference evidence="8" key="1">
    <citation type="submission" date="2016-10" db="EMBL/GenBank/DDBJ databases">
        <authorList>
            <person name="Varghese N."/>
            <person name="Submissions S."/>
        </authorList>
    </citation>
    <scope>NUCLEOTIDE SEQUENCE [LARGE SCALE GENOMIC DNA]</scope>
    <source>
        <strain evidence="8">DSM 25811 / CCM 8410 / LMG 26954 / E90</strain>
    </source>
</reference>
<dbReference type="PROSITE" id="PS51352">
    <property type="entry name" value="THIOREDOXIN_2"/>
    <property type="match status" value="1"/>
</dbReference>
<dbReference type="AlphaFoldDB" id="A0A1G6TA79"/>
<dbReference type="PANTHER" id="PTHR42852">
    <property type="entry name" value="THIOL:DISULFIDE INTERCHANGE PROTEIN DSBE"/>
    <property type="match status" value="1"/>
</dbReference>
<evidence type="ECO:0000256" key="5">
    <source>
        <dbReference type="SAM" id="SignalP"/>
    </source>
</evidence>
<dbReference type="EMBL" id="FMZO01000007">
    <property type="protein sequence ID" value="SDD25961.1"/>
    <property type="molecule type" value="Genomic_DNA"/>
</dbReference>
<dbReference type="GO" id="GO:0017004">
    <property type="term" value="P:cytochrome complex assembly"/>
    <property type="evidence" value="ECO:0007669"/>
    <property type="project" value="UniProtKB-KW"/>
</dbReference>
<feature type="signal peptide" evidence="5">
    <location>
        <begin position="1"/>
        <end position="21"/>
    </location>
</feature>
<dbReference type="Pfam" id="PF00578">
    <property type="entry name" value="AhpC-TSA"/>
    <property type="match status" value="1"/>
</dbReference>
<keyword evidence="8" id="KW-1185">Reference proteome</keyword>
<evidence type="ECO:0000256" key="1">
    <source>
        <dbReference type="ARBA" id="ARBA00004196"/>
    </source>
</evidence>
<dbReference type="InterPro" id="IPR017937">
    <property type="entry name" value="Thioredoxin_CS"/>
</dbReference>
<dbReference type="InterPro" id="IPR036249">
    <property type="entry name" value="Thioredoxin-like_sf"/>
</dbReference>
<name>A0A1G6TA79_NIADE</name>
<dbReference type="PROSITE" id="PS00194">
    <property type="entry name" value="THIOREDOXIN_1"/>
    <property type="match status" value="1"/>
</dbReference>
<dbReference type="Gene3D" id="3.40.30.10">
    <property type="entry name" value="Glutaredoxin"/>
    <property type="match status" value="1"/>
</dbReference>
<dbReference type="PANTHER" id="PTHR42852:SF6">
    <property type="entry name" value="THIOL:DISULFIDE INTERCHANGE PROTEIN DSBE"/>
    <property type="match status" value="1"/>
</dbReference>
<dbReference type="STRING" id="1285928.SAMN04487894_107149"/>
<dbReference type="RefSeq" id="WP_090390760.1">
    <property type="nucleotide sequence ID" value="NZ_FMZO01000007.1"/>
</dbReference>
<evidence type="ECO:0000256" key="3">
    <source>
        <dbReference type="ARBA" id="ARBA00023157"/>
    </source>
</evidence>
<sequence length="186" mass="21124">MNRILCTLISLLFAVTTAAQSTPLKTGSIAPEITLPRMDGSMFALSSLKGRLVLIDFWATWCAPCVKEQPQLKALYEKFAPEVKEGKFEIIGVSLDKDKSTWKKTVDRLKINWVQVSDLKFWRSPVAKDYGIEELPFNVLVDEQNKIIAINLHEKELENLIQRRLGATREQPRSIKAATLNNSKHE</sequence>
<evidence type="ECO:0000256" key="2">
    <source>
        <dbReference type="ARBA" id="ARBA00022748"/>
    </source>
</evidence>
<keyword evidence="4" id="KW-0676">Redox-active center</keyword>
<comment type="subcellular location">
    <subcellularLocation>
        <location evidence="1">Cell envelope</location>
    </subcellularLocation>
</comment>
<gene>
    <name evidence="7" type="ORF">SAMN04487894_107149</name>
</gene>
<keyword evidence="3" id="KW-1015">Disulfide bond</keyword>
<dbReference type="InterPro" id="IPR050553">
    <property type="entry name" value="Thioredoxin_ResA/DsbE_sf"/>
</dbReference>
<evidence type="ECO:0000313" key="7">
    <source>
        <dbReference type="EMBL" id="SDD25961.1"/>
    </source>
</evidence>
<dbReference type="InterPro" id="IPR013766">
    <property type="entry name" value="Thioredoxin_domain"/>
</dbReference>
<protein>
    <submittedName>
        <fullName evidence="7">Peroxiredoxin</fullName>
    </submittedName>
</protein>
<dbReference type="SUPFAM" id="SSF52833">
    <property type="entry name" value="Thioredoxin-like"/>
    <property type="match status" value="1"/>
</dbReference>
<feature type="domain" description="Thioredoxin" evidence="6">
    <location>
        <begin position="24"/>
        <end position="170"/>
    </location>
</feature>
<organism evidence="7 8">
    <name type="scientific">Niabella drilacis (strain DSM 25811 / CCM 8410 / CCUG 62505 / LMG 26954 / E90)</name>
    <dbReference type="NCBI Taxonomy" id="1285928"/>
    <lineage>
        <taxon>Bacteria</taxon>
        <taxon>Pseudomonadati</taxon>
        <taxon>Bacteroidota</taxon>
        <taxon>Chitinophagia</taxon>
        <taxon>Chitinophagales</taxon>
        <taxon>Chitinophagaceae</taxon>
        <taxon>Niabella</taxon>
    </lineage>
</organism>